<reference evidence="3" key="1">
    <citation type="journal article" date="2011" name="Genome Res.">
        <title>Phylogeny-wide analysis of social amoeba genomes highlights ancient origins for complex intercellular communication.</title>
        <authorList>
            <person name="Heidel A.J."/>
            <person name="Lawal H.M."/>
            <person name="Felder M."/>
            <person name="Schilde C."/>
            <person name="Helps N.R."/>
            <person name="Tunggal B."/>
            <person name="Rivero F."/>
            <person name="John U."/>
            <person name="Schleicher M."/>
            <person name="Eichinger L."/>
            <person name="Platzer M."/>
            <person name="Noegel A.A."/>
            <person name="Schaap P."/>
            <person name="Gloeckner G."/>
        </authorList>
    </citation>
    <scope>NUCLEOTIDE SEQUENCE [LARGE SCALE GENOMIC DNA]</scope>
    <source>
        <strain evidence="3">SH3</strain>
    </source>
</reference>
<dbReference type="EMBL" id="GL883029">
    <property type="protein sequence ID" value="EGG13396.1"/>
    <property type="molecule type" value="Genomic_DNA"/>
</dbReference>
<name>F4QF37_CACFS</name>
<dbReference type="KEGG" id="dfa:DFA_11157"/>
<accession>F4QF37</accession>
<feature type="region of interest" description="Disordered" evidence="1">
    <location>
        <begin position="62"/>
        <end position="82"/>
    </location>
</feature>
<dbReference type="RefSeq" id="XP_004350100.1">
    <property type="nucleotide sequence ID" value="XM_004350050.1"/>
</dbReference>
<sequence>MTIAKTGASTIQAIVNAETIKSNNSTPTTKSIKLSIKPTISISTTIESIKLSIKLSIKPTQSNQSNYQSNQQYQYQPQSNQSNYQSNHYQINNIWYSNQSKRCSTTRTILDPSNKSEKQIITSYRETIHFHPITYTCRMLVNDMLIQLSFIWIIVSTYHSPALSIDDGTPHDDDDDQNLSNRCLFRFSYRNRLVNKIQFHHQKELIIMDDILPGGGTTPFDKQTWYGLVRPFNLDTNCISIL</sequence>
<evidence type="ECO:0000313" key="3">
    <source>
        <dbReference type="Proteomes" id="UP000007797"/>
    </source>
</evidence>
<organism evidence="2 3">
    <name type="scientific">Cavenderia fasciculata</name>
    <name type="common">Slime mold</name>
    <name type="synonym">Dictyostelium fasciculatum</name>
    <dbReference type="NCBI Taxonomy" id="261658"/>
    <lineage>
        <taxon>Eukaryota</taxon>
        <taxon>Amoebozoa</taxon>
        <taxon>Evosea</taxon>
        <taxon>Eumycetozoa</taxon>
        <taxon>Dictyostelia</taxon>
        <taxon>Acytosteliales</taxon>
        <taxon>Cavenderiaceae</taxon>
        <taxon>Cavenderia</taxon>
    </lineage>
</organism>
<proteinExistence type="predicted"/>
<dbReference type="GeneID" id="14866530"/>
<protein>
    <submittedName>
        <fullName evidence="2">Uncharacterized protein</fullName>
    </submittedName>
</protein>
<evidence type="ECO:0000313" key="2">
    <source>
        <dbReference type="EMBL" id="EGG13396.1"/>
    </source>
</evidence>
<keyword evidence="3" id="KW-1185">Reference proteome</keyword>
<dbReference type="Proteomes" id="UP000007797">
    <property type="component" value="Unassembled WGS sequence"/>
</dbReference>
<evidence type="ECO:0000256" key="1">
    <source>
        <dbReference type="SAM" id="MobiDB-lite"/>
    </source>
</evidence>
<gene>
    <name evidence="2" type="ORF">DFA_11157</name>
</gene>
<dbReference type="AlphaFoldDB" id="F4QF37"/>